<feature type="non-terminal residue" evidence="1">
    <location>
        <position position="153"/>
    </location>
</feature>
<protein>
    <submittedName>
        <fullName evidence="1">Uncharacterized protein</fullName>
    </submittedName>
</protein>
<sequence length="153" mass="17531">DDVPGFPTYEQYKHIEDVYMASLSGRKQFKALISQELFDQIWDVLNGSPKLIGTAQFRFWVRKMFTLTYPQTNMSPRPEDAPVPQLMIMHDSRPVAIKEQLYEVLCYCHALSGHGGRDKTCAVIRGQYSWIPKELIAQFVKACPTCTLKRSGN</sequence>
<accession>A0ACB8T3K4</accession>
<evidence type="ECO:0000313" key="1">
    <source>
        <dbReference type="EMBL" id="KAI0063319.1"/>
    </source>
</evidence>
<reference evidence="1" key="2">
    <citation type="journal article" date="2022" name="New Phytol.">
        <title>Evolutionary transition to the ectomycorrhizal habit in the genomes of a hyperdiverse lineage of mushroom-forming fungi.</title>
        <authorList>
            <person name="Looney B."/>
            <person name="Miyauchi S."/>
            <person name="Morin E."/>
            <person name="Drula E."/>
            <person name="Courty P.E."/>
            <person name="Kohler A."/>
            <person name="Kuo A."/>
            <person name="LaButti K."/>
            <person name="Pangilinan J."/>
            <person name="Lipzen A."/>
            <person name="Riley R."/>
            <person name="Andreopoulos W."/>
            <person name="He G."/>
            <person name="Johnson J."/>
            <person name="Nolan M."/>
            <person name="Tritt A."/>
            <person name="Barry K.W."/>
            <person name="Grigoriev I.V."/>
            <person name="Nagy L.G."/>
            <person name="Hibbett D."/>
            <person name="Henrissat B."/>
            <person name="Matheny P.B."/>
            <person name="Labbe J."/>
            <person name="Martin F.M."/>
        </authorList>
    </citation>
    <scope>NUCLEOTIDE SEQUENCE</scope>
    <source>
        <strain evidence="1">HHB10654</strain>
    </source>
</reference>
<dbReference type="EMBL" id="MU277203">
    <property type="protein sequence ID" value="KAI0063319.1"/>
    <property type="molecule type" value="Genomic_DNA"/>
</dbReference>
<evidence type="ECO:0000313" key="2">
    <source>
        <dbReference type="Proteomes" id="UP000814140"/>
    </source>
</evidence>
<dbReference type="Proteomes" id="UP000814140">
    <property type="component" value="Unassembled WGS sequence"/>
</dbReference>
<gene>
    <name evidence="1" type="ORF">BV25DRAFT_1768357</name>
</gene>
<keyword evidence="2" id="KW-1185">Reference proteome</keyword>
<feature type="non-terminal residue" evidence="1">
    <location>
        <position position="1"/>
    </location>
</feature>
<name>A0ACB8T3K4_9AGAM</name>
<comment type="caution">
    <text evidence="1">The sequence shown here is derived from an EMBL/GenBank/DDBJ whole genome shotgun (WGS) entry which is preliminary data.</text>
</comment>
<reference evidence="1" key="1">
    <citation type="submission" date="2021-03" db="EMBL/GenBank/DDBJ databases">
        <authorList>
            <consortium name="DOE Joint Genome Institute"/>
            <person name="Ahrendt S."/>
            <person name="Looney B.P."/>
            <person name="Miyauchi S."/>
            <person name="Morin E."/>
            <person name="Drula E."/>
            <person name="Courty P.E."/>
            <person name="Chicoki N."/>
            <person name="Fauchery L."/>
            <person name="Kohler A."/>
            <person name="Kuo A."/>
            <person name="Labutti K."/>
            <person name="Pangilinan J."/>
            <person name="Lipzen A."/>
            <person name="Riley R."/>
            <person name="Andreopoulos W."/>
            <person name="He G."/>
            <person name="Johnson J."/>
            <person name="Barry K.W."/>
            <person name="Grigoriev I.V."/>
            <person name="Nagy L."/>
            <person name="Hibbett D."/>
            <person name="Henrissat B."/>
            <person name="Matheny P.B."/>
            <person name="Labbe J."/>
            <person name="Martin F."/>
        </authorList>
    </citation>
    <scope>NUCLEOTIDE SEQUENCE</scope>
    <source>
        <strain evidence="1">HHB10654</strain>
    </source>
</reference>
<organism evidence="1 2">
    <name type="scientific">Artomyces pyxidatus</name>
    <dbReference type="NCBI Taxonomy" id="48021"/>
    <lineage>
        <taxon>Eukaryota</taxon>
        <taxon>Fungi</taxon>
        <taxon>Dikarya</taxon>
        <taxon>Basidiomycota</taxon>
        <taxon>Agaricomycotina</taxon>
        <taxon>Agaricomycetes</taxon>
        <taxon>Russulales</taxon>
        <taxon>Auriscalpiaceae</taxon>
        <taxon>Artomyces</taxon>
    </lineage>
</organism>
<proteinExistence type="predicted"/>